<reference evidence="22 23" key="1">
    <citation type="submission" date="2015-07" db="EMBL/GenBank/DDBJ databases">
        <title>The genome of Habropoda laboriosa.</title>
        <authorList>
            <person name="Pan H."/>
            <person name="Kapheim K."/>
        </authorList>
    </citation>
    <scope>NUCLEOTIDE SEQUENCE [LARGE SCALE GENOMIC DNA]</scope>
    <source>
        <strain evidence="22">0110345459</strain>
    </source>
</reference>
<evidence type="ECO:0000313" key="23">
    <source>
        <dbReference type="Proteomes" id="UP000053825"/>
    </source>
</evidence>
<comment type="catalytic activity">
    <reaction evidence="21">
        <text>resolvin E1 + NAD(+) = 18-oxo-resolvin E1 + NADH + H(+)</text>
        <dbReference type="Rhea" id="RHEA:49244"/>
        <dbReference type="ChEBI" id="CHEBI:15378"/>
        <dbReference type="ChEBI" id="CHEBI:57540"/>
        <dbReference type="ChEBI" id="CHEBI:57945"/>
        <dbReference type="ChEBI" id="CHEBI:91000"/>
        <dbReference type="ChEBI" id="CHEBI:91001"/>
    </reaction>
    <physiologicalReaction direction="left-to-right" evidence="21">
        <dbReference type="Rhea" id="RHEA:49245"/>
    </physiologicalReaction>
</comment>
<evidence type="ECO:0000256" key="1">
    <source>
        <dbReference type="ARBA" id="ARBA00006484"/>
    </source>
</evidence>
<evidence type="ECO:0000256" key="2">
    <source>
        <dbReference type="ARBA" id="ARBA00023002"/>
    </source>
</evidence>
<comment type="catalytic activity">
    <reaction evidence="16">
        <text>lipoxin A4 + NAD(+) = 15-oxo-(5S,6R)-dihydroxy-(7E,9E,11Z,13E)-eicosatetraenoate + NADH + H(+)</text>
        <dbReference type="Rhea" id="RHEA:41572"/>
        <dbReference type="ChEBI" id="CHEBI:15378"/>
        <dbReference type="ChEBI" id="CHEBI:57540"/>
        <dbReference type="ChEBI" id="CHEBI:57945"/>
        <dbReference type="ChEBI" id="CHEBI:67026"/>
        <dbReference type="ChEBI" id="CHEBI:78311"/>
    </reaction>
    <physiologicalReaction direction="left-to-right" evidence="16">
        <dbReference type="Rhea" id="RHEA:41573"/>
    </physiologicalReaction>
</comment>
<proteinExistence type="inferred from homology"/>
<dbReference type="InterPro" id="IPR020904">
    <property type="entry name" value="Sc_DH/Rdtase_CS"/>
</dbReference>
<evidence type="ECO:0000256" key="13">
    <source>
        <dbReference type="ARBA" id="ARBA00048144"/>
    </source>
</evidence>
<organism evidence="22 23">
    <name type="scientific">Habropoda laboriosa</name>
    <dbReference type="NCBI Taxonomy" id="597456"/>
    <lineage>
        <taxon>Eukaryota</taxon>
        <taxon>Metazoa</taxon>
        <taxon>Ecdysozoa</taxon>
        <taxon>Arthropoda</taxon>
        <taxon>Hexapoda</taxon>
        <taxon>Insecta</taxon>
        <taxon>Pterygota</taxon>
        <taxon>Neoptera</taxon>
        <taxon>Endopterygota</taxon>
        <taxon>Hymenoptera</taxon>
        <taxon>Apocrita</taxon>
        <taxon>Aculeata</taxon>
        <taxon>Apoidea</taxon>
        <taxon>Anthophila</taxon>
        <taxon>Apidae</taxon>
        <taxon>Habropoda</taxon>
    </lineage>
</organism>
<comment type="catalytic activity">
    <reaction evidence="11">
        <text>14-hydroxy-(4Z,7Z,10Z,12E,16Z,19Z)-docosahexaenoate + NAD(+) = 14-oxo-(4Z,7Z,10Z,12E,16Z,19Z)-docosahexaenoate + NADH + H(+)</text>
        <dbReference type="Rhea" id="RHEA:48952"/>
        <dbReference type="ChEBI" id="CHEBI:15378"/>
        <dbReference type="ChEBI" id="CHEBI:57540"/>
        <dbReference type="ChEBI" id="CHEBI:57945"/>
        <dbReference type="ChEBI" id="CHEBI:90866"/>
        <dbReference type="ChEBI" id="CHEBI:90867"/>
    </reaction>
    <physiologicalReaction direction="left-to-right" evidence="11">
        <dbReference type="Rhea" id="RHEA:48953"/>
    </physiologicalReaction>
</comment>
<comment type="catalytic activity">
    <reaction evidence="13">
        <text>(11R)-hydroxy-(5Z,8Z,12E,14Z)-eicosatetraenoate + NAD(+) = 11-oxo-(5Z,8Z,12E,14Z)-eicosatetraenoate + NADH + H(+)</text>
        <dbReference type="Rhea" id="RHEA:48640"/>
        <dbReference type="ChEBI" id="CHEBI:15378"/>
        <dbReference type="ChEBI" id="CHEBI:57540"/>
        <dbReference type="ChEBI" id="CHEBI:57945"/>
        <dbReference type="ChEBI" id="CHEBI:78836"/>
        <dbReference type="ChEBI" id="CHEBI:90697"/>
    </reaction>
    <physiologicalReaction direction="left-to-right" evidence="13">
        <dbReference type="Rhea" id="RHEA:48641"/>
    </physiologicalReaction>
</comment>
<dbReference type="EC" id="1.1.1.232" evidence="4"/>
<comment type="catalytic activity">
    <reaction evidence="12">
        <text>15-oxo-(5S,6R)-dihydroxy-(7E,9E,11Z)-eicosatrienoate + NADH + H(+) = (5S,6R,15S)-trihydroxy-(7E,9E,11Z)-eicosatrienoate + NAD(+)</text>
        <dbReference type="Rhea" id="RHEA:41596"/>
        <dbReference type="ChEBI" id="CHEBI:15378"/>
        <dbReference type="ChEBI" id="CHEBI:57540"/>
        <dbReference type="ChEBI" id="CHEBI:57945"/>
        <dbReference type="ChEBI" id="CHEBI:78325"/>
        <dbReference type="ChEBI" id="CHEBI:78329"/>
    </reaction>
    <physiologicalReaction direction="left-to-right" evidence="12">
        <dbReference type="Rhea" id="RHEA:41597"/>
    </physiologicalReaction>
</comment>
<comment type="catalytic activity">
    <reaction evidence="14">
        <text>resolvin D1 + NAD(+) = 17-oxoresolvin D1 + NADH + H(+)</text>
        <dbReference type="Rhea" id="RHEA:50128"/>
        <dbReference type="ChEBI" id="CHEBI:15378"/>
        <dbReference type="ChEBI" id="CHEBI:57540"/>
        <dbReference type="ChEBI" id="CHEBI:57945"/>
        <dbReference type="ChEBI" id="CHEBI:132079"/>
        <dbReference type="ChEBI" id="CHEBI:132081"/>
    </reaction>
    <physiologicalReaction direction="left-to-right" evidence="14">
        <dbReference type="Rhea" id="RHEA:50129"/>
    </physiologicalReaction>
</comment>
<evidence type="ECO:0000256" key="11">
    <source>
        <dbReference type="ARBA" id="ARBA00048008"/>
    </source>
</evidence>
<evidence type="ECO:0000256" key="15">
    <source>
        <dbReference type="ARBA" id="ARBA00048393"/>
    </source>
</evidence>
<accession>A0A0L7QSV8</accession>
<comment type="catalytic activity">
    <reaction evidence="17">
        <text>prostaglandin A1 + NAD(+) = 15-oxo-prostaglandin A1 + NADH + H(+)</text>
        <dbReference type="Rhea" id="RHEA:41263"/>
        <dbReference type="ChEBI" id="CHEBI:15378"/>
        <dbReference type="ChEBI" id="CHEBI:57398"/>
        <dbReference type="ChEBI" id="CHEBI:57540"/>
        <dbReference type="ChEBI" id="CHEBI:57945"/>
        <dbReference type="ChEBI" id="CHEBI:85072"/>
    </reaction>
    <physiologicalReaction direction="left-to-right" evidence="17">
        <dbReference type="Rhea" id="RHEA:41264"/>
    </physiologicalReaction>
</comment>
<evidence type="ECO:0000256" key="4">
    <source>
        <dbReference type="ARBA" id="ARBA00039060"/>
    </source>
</evidence>
<evidence type="ECO:0000256" key="5">
    <source>
        <dbReference type="ARBA" id="ARBA00040276"/>
    </source>
</evidence>
<dbReference type="PRINTS" id="PR00080">
    <property type="entry name" value="SDRFAMILY"/>
</dbReference>
<evidence type="ECO:0000256" key="21">
    <source>
        <dbReference type="ARBA" id="ARBA00049188"/>
    </source>
</evidence>
<comment type="catalytic activity">
    <reaction evidence="15">
        <text>resolvin D2 + NAD(+) = 7-oxoresolvin D2 + NADH + H(+)</text>
        <dbReference type="Rhea" id="RHEA:53584"/>
        <dbReference type="ChEBI" id="CHEBI:15378"/>
        <dbReference type="ChEBI" id="CHEBI:57540"/>
        <dbReference type="ChEBI" id="CHEBI:57945"/>
        <dbReference type="ChEBI" id="CHEBI:133367"/>
        <dbReference type="ChEBI" id="CHEBI:137497"/>
    </reaction>
    <physiologicalReaction direction="left-to-right" evidence="15">
        <dbReference type="Rhea" id="RHEA:53585"/>
    </physiologicalReaction>
</comment>
<evidence type="ECO:0000256" key="8">
    <source>
        <dbReference type="ARBA" id="ARBA00045705"/>
    </source>
</evidence>
<comment type="catalytic activity">
    <reaction evidence="18">
        <text>prostaglandin E2 + NAD(+) = 15-oxoprostaglandin E2 + NADH + H(+)</text>
        <dbReference type="Rhea" id="RHEA:11876"/>
        <dbReference type="ChEBI" id="CHEBI:15378"/>
        <dbReference type="ChEBI" id="CHEBI:57400"/>
        <dbReference type="ChEBI" id="CHEBI:57540"/>
        <dbReference type="ChEBI" id="CHEBI:57945"/>
        <dbReference type="ChEBI" id="CHEBI:606564"/>
        <dbReference type="EC" id="1.1.1.141"/>
    </reaction>
    <physiologicalReaction direction="left-to-right" evidence="18">
        <dbReference type="Rhea" id="RHEA:11877"/>
    </physiologicalReaction>
</comment>
<dbReference type="PANTHER" id="PTHR44229">
    <property type="entry name" value="15-HYDROXYPROSTAGLANDIN DEHYDROGENASE [NAD(+)]"/>
    <property type="match status" value="1"/>
</dbReference>
<dbReference type="InterPro" id="IPR002347">
    <property type="entry name" value="SDR_fam"/>
</dbReference>
<sequence>MCRTFPHRSEQTKNSQSNISFDYRREIDEGVRKMDVKGRVALVTGAASGIGRSCAMQLLKEGAKVSICDIVPAEGKKLVESLATVYGKDRVIFCTCDVTDYSQFLDTFRKTAATFGEIDIVINNAGVMNDRFWELEIDMNVNGVIRGTLLAQQFMGTNRGAQGGIVVNIGSNVSMNPYISVPIYSATKAAIVSFTRAFGHQYHVDLTGVEVMALCPVADGKSISDVSKKLLCTQFQEAWRRDVEGSAAPSVELPKPILEAACKNAIVIGGSEGFGFTAADHLLCNGARNVVLLDEDAVEGQNAARKLCDAHGKNRLLFVHCDIRTACQFEAGLRQALCKLRVIHILFNDLDKERLPSSCSSSKKIERNFTAKTIRAGLKILGKNHGGSGGIIINCASIFGFMGWPEAPFPVYCRKEAAIEVTQDFADEHDIEETGVRLVALCPTDKQFCDIGLPDNPDEIPNRIRGKMPECIPKAKYHIGTALDYVLAWAQNGSAWLVEPAISAHQIPRLIHFPENEDEEIDPKVYETEVK</sequence>
<comment type="catalytic activity">
    <reaction evidence="19">
        <text>resolvin D2 + NAD(+) = 16-oxoresolvin D2 + NADH + H(+)</text>
        <dbReference type="Rhea" id="RHEA:53588"/>
        <dbReference type="ChEBI" id="CHEBI:15378"/>
        <dbReference type="ChEBI" id="CHEBI:57540"/>
        <dbReference type="ChEBI" id="CHEBI:57945"/>
        <dbReference type="ChEBI" id="CHEBI:133367"/>
        <dbReference type="ChEBI" id="CHEBI:137498"/>
    </reaction>
    <physiologicalReaction direction="left-to-right" evidence="19">
        <dbReference type="Rhea" id="RHEA:53589"/>
    </physiologicalReaction>
</comment>
<dbReference type="PROSITE" id="PS00061">
    <property type="entry name" value="ADH_SHORT"/>
    <property type="match status" value="1"/>
</dbReference>
<dbReference type="Pfam" id="PF00106">
    <property type="entry name" value="adh_short"/>
    <property type="match status" value="2"/>
</dbReference>
<dbReference type="PRINTS" id="PR00081">
    <property type="entry name" value="GDHRDH"/>
</dbReference>
<keyword evidence="2" id="KW-0560">Oxidoreductase</keyword>
<evidence type="ECO:0000256" key="9">
    <source>
        <dbReference type="ARBA" id="ARBA00047325"/>
    </source>
</evidence>
<dbReference type="FunFam" id="3.40.50.720:FF:000084">
    <property type="entry name" value="Short-chain dehydrogenase reductase"/>
    <property type="match status" value="1"/>
</dbReference>
<protein>
    <recommendedName>
        <fullName evidence="5">15-hydroxyprostaglandin dehydrogenase [NAD(+)]</fullName>
        <ecNumber evidence="3">1.1.1.141</ecNumber>
        <ecNumber evidence="4">1.1.1.232</ecNumber>
    </recommendedName>
    <alternativeName>
        <fullName evidence="7">Eicosanoid/docosanoid dehydrogenase [NAD(+)]</fullName>
    </alternativeName>
    <alternativeName>
        <fullName evidence="6">Prostaglandin dehydrogenase 1</fullName>
    </alternativeName>
</protein>
<dbReference type="Gene3D" id="3.40.50.720">
    <property type="entry name" value="NAD(P)-binding Rossmann-like Domain"/>
    <property type="match status" value="2"/>
</dbReference>
<comment type="catalytic activity">
    <reaction evidence="9">
        <text>prostaglandin E1 + NAD(+) = 15-oxoprostaglandin E1 + NADH + H(+)</text>
        <dbReference type="Rhea" id="RHEA:16477"/>
        <dbReference type="ChEBI" id="CHEBI:15378"/>
        <dbReference type="ChEBI" id="CHEBI:57397"/>
        <dbReference type="ChEBI" id="CHEBI:57401"/>
        <dbReference type="ChEBI" id="CHEBI:57540"/>
        <dbReference type="ChEBI" id="CHEBI:57945"/>
    </reaction>
    <physiologicalReaction direction="left-to-right" evidence="9">
        <dbReference type="Rhea" id="RHEA:16478"/>
    </physiologicalReaction>
</comment>
<dbReference type="Proteomes" id="UP000053825">
    <property type="component" value="Unassembled WGS sequence"/>
</dbReference>
<dbReference type="GO" id="GO:0005737">
    <property type="term" value="C:cytoplasm"/>
    <property type="evidence" value="ECO:0007669"/>
    <property type="project" value="TreeGrafter"/>
</dbReference>
<comment type="catalytic activity">
    <reaction evidence="10">
        <text>resolvin D1 + NAD(+) = 8-oxoresolvin D1 + NADH + H(+)</text>
        <dbReference type="Rhea" id="RHEA:50124"/>
        <dbReference type="ChEBI" id="CHEBI:15378"/>
        <dbReference type="ChEBI" id="CHEBI:57540"/>
        <dbReference type="ChEBI" id="CHEBI:57945"/>
        <dbReference type="ChEBI" id="CHEBI:132079"/>
        <dbReference type="ChEBI" id="CHEBI:132080"/>
    </reaction>
    <physiologicalReaction direction="left-to-right" evidence="10">
        <dbReference type="Rhea" id="RHEA:50125"/>
    </physiologicalReaction>
</comment>
<dbReference type="STRING" id="597456.A0A0L7QSV8"/>
<dbReference type="EC" id="1.1.1.141" evidence="3"/>
<comment type="similarity">
    <text evidence="1">Belongs to the short-chain dehydrogenases/reductases (SDR) family.</text>
</comment>
<evidence type="ECO:0000256" key="20">
    <source>
        <dbReference type="ARBA" id="ARBA00049151"/>
    </source>
</evidence>
<evidence type="ECO:0000256" key="7">
    <source>
        <dbReference type="ARBA" id="ARBA00042026"/>
    </source>
</evidence>
<comment type="catalytic activity">
    <reaction evidence="20">
        <text>(15S)-hydroxy-(5Z,8Z,11Z,13E)-eicosatetraenoate + NAD(+) = 15-oxo-(5Z,8Z,11Z,13E)-eicosatetraenoate + NADH + H(+)</text>
        <dbReference type="Rhea" id="RHEA:23260"/>
        <dbReference type="ChEBI" id="CHEBI:15378"/>
        <dbReference type="ChEBI" id="CHEBI:57409"/>
        <dbReference type="ChEBI" id="CHEBI:57410"/>
        <dbReference type="ChEBI" id="CHEBI:57540"/>
        <dbReference type="ChEBI" id="CHEBI:57945"/>
        <dbReference type="EC" id="1.1.1.232"/>
    </reaction>
    <physiologicalReaction direction="left-to-right" evidence="20">
        <dbReference type="Rhea" id="RHEA:23261"/>
    </physiologicalReaction>
</comment>
<evidence type="ECO:0000256" key="6">
    <source>
        <dbReference type="ARBA" id="ARBA00041812"/>
    </source>
</evidence>
<comment type="function">
    <text evidence="8">Catalyzes the NAD-dependent dehydrogenation (oxidation) of a broad array of hydroxylated polyunsaturated fatty acids (mainly eicosanoids and docosanoids, including prostaglandins, lipoxins and resolvins), yielding their corresponding keto (oxo) metabolites. Decreases the levels of the pro-proliferative prostaglandins such as prostaglandin E2 (whose activity is increased in cancer because of an increase in the expression of cyclooxygenase 2) and generates oxo-fatty acid products that can profoundly influence cell function by abrogating pro-inflammatory cytokine expression. Converts resolvins E1, D1 and D2 to their oxo products, which represents a mode of resolvin inactivation. Resolvin E1 plays important roles during the resolution phase of acute inflammation, while resolvins D1 and D2 have a unique role in obesity-induced adipose inflammation.</text>
</comment>
<dbReference type="AlphaFoldDB" id="A0A0L7QSV8"/>
<dbReference type="SUPFAM" id="SSF51735">
    <property type="entry name" value="NAD(P)-binding Rossmann-fold domains"/>
    <property type="match status" value="2"/>
</dbReference>
<dbReference type="PANTHER" id="PTHR44229:SF4">
    <property type="entry name" value="15-HYDROXYPROSTAGLANDIN DEHYDROGENASE [NAD(+)]"/>
    <property type="match status" value="1"/>
</dbReference>
<evidence type="ECO:0000256" key="12">
    <source>
        <dbReference type="ARBA" id="ARBA00048140"/>
    </source>
</evidence>
<name>A0A0L7QSV8_9HYME</name>
<evidence type="ECO:0000256" key="19">
    <source>
        <dbReference type="ARBA" id="ARBA00048921"/>
    </source>
</evidence>
<dbReference type="OrthoDB" id="37659at2759"/>
<keyword evidence="23" id="KW-1185">Reference proteome</keyword>
<gene>
    <name evidence="22" type="ORF">WH47_02979</name>
</gene>
<evidence type="ECO:0000256" key="10">
    <source>
        <dbReference type="ARBA" id="ARBA00047672"/>
    </source>
</evidence>
<dbReference type="GO" id="GO:0016616">
    <property type="term" value="F:oxidoreductase activity, acting on the CH-OH group of donors, NAD or NADP as acceptor"/>
    <property type="evidence" value="ECO:0007669"/>
    <property type="project" value="TreeGrafter"/>
</dbReference>
<evidence type="ECO:0000256" key="3">
    <source>
        <dbReference type="ARBA" id="ARBA00038968"/>
    </source>
</evidence>
<evidence type="ECO:0000256" key="16">
    <source>
        <dbReference type="ARBA" id="ARBA00048535"/>
    </source>
</evidence>
<dbReference type="InterPro" id="IPR036291">
    <property type="entry name" value="NAD(P)-bd_dom_sf"/>
</dbReference>
<evidence type="ECO:0000313" key="22">
    <source>
        <dbReference type="EMBL" id="KOC61722.1"/>
    </source>
</evidence>
<evidence type="ECO:0000256" key="18">
    <source>
        <dbReference type="ARBA" id="ARBA00048739"/>
    </source>
</evidence>
<dbReference type="EMBL" id="KQ414755">
    <property type="protein sequence ID" value="KOC61722.1"/>
    <property type="molecule type" value="Genomic_DNA"/>
</dbReference>
<evidence type="ECO:0000256" key="17">
    <source>
        <dbReference type="ARBA" id="ARBA00048611"/>
    </source>
</evidence>
<evidence type="ECO:0000256" key="14">
    <source>
        <dbReference type="ARBA" id="ARBA00048170"/>
    </source>
</evidence>